<keyword evidence="8 24" id="KW-0812">Transmembrane</keyword>
<accession>A0A8C0G6C4</accession>
<dbReference type="InterPro" id="IPR014710">
    <property type="entry name" value="RmlC-like_jellyroll"/>
</dbReference>
<protein>
    <submittedName>
        <fullName evidence="26">Hyperpolarization activated cyclic nucleotide gated potassium and sodium channel 2</fullName>
    </submittedName>
</protein>
<dbReference type="GO" id="GO:0030424">
    <property type="term" value="C:axon"/>
    <property type="evidence" value="ECO:0007669"/>
    <property type="project" value="TreeGrafter"/>
</dbReference>
<keyword evidence="11" id="KW-0851">Voltage-gated channel</keyword>
<keyword evidence="9" id="KW-0547">Nucleotide-binding</keyword>
<evidence type="ECO:0000256" key="3">
    <source>
        <dbReference type="ARBA" id="ARBA00022448"/>
    </source>
</evidence>
<dbReference type="Ensembl" id="ENSCABT00000004823.1">
    <property type="protein sequence ID" value="ENSCABP00000004441.1"/>
    <property type="gene ID" value="ENSCABG00000003308.1"/>
</dbReference>
<comment type="subcellular location">
    <subcellularLocation>
        <location evidence="1">Cell membrane</location>
        <topology evidence="1">Multi-pass membrane protein</topology>
    </subcellularLocation>
</comment>
<dbReference type="FunFam" id="2.60.120.10:FF:000007">
    <property type="entry name" value="Putative potassium/sodium hyperpolarization-activated cyclic nucleotide-gated channel 2"/>
    <property type="match status" value="1"/>
</dbReference>
<dbReference type="Proteomes" id="UP000694404">
    <property type="component" value="Unplaced"/>
</dbReference>
<keyword evidence="20" id="KW-0407">Ion channel</keyword>
<evidence type="ECO:0000256" key="6">
    <source>
        <dbReference type="ARBA" id="ARBA00022538"/>
    </source>
</evidence>
<dbReference type="GeneTree" id="ENSGT00940000156523"/>
<evidence type="ECO:0000256" key="1">
    <source>
        <dbReference type="ARBA" id="ARBA00004651"/>
    </source>
</evidence>
<dbReference type="PRINTS" id="PR01463">
    <property type="entry name" value="EAGCHANLFMLY"/>
</dbReference>
<dbReference type="SUPFAM" id="SSF51206">
    <property type="entry name" value="cAMP-binding domain-like"/>
    <property type="match status" value="1"/>
</dbReference>
<evidence type="ECO:0000256" key="22">
    <source>
        <dbReference type="ARBA" id="ARBA00036239"/>
    </source>
</evidence>
<dbReference type="InterPro" id="IPR003938">
    <property type="entry name" value="K_chnl_volt-dep_EAG/ELK/ERG"/>
</dbReference>
<dbReference type="SMART" id="SM00100">
    <property type="entry name" value="cNMP"/>
    <property type="match status" value="1"/>
</dbReference>
<keyword evidence="3" id="KW-0813">Transport</keyword>
<comment type="catalytic activity">
    <reaction evidence="21">
        <text>K(+)(in) = K(+)(out)</text>
        <dbReference type="Rhea" id="RHEA:29463"/>
        <dbReference type="ChEBI" id="CHEBI:29103"/>
    </reaction>
</comment>
<dbReference type="SUPFAM" id="SSF81324">
    <property type="entry name" value="Voltage-gated potassium channels"/>
    <property type="match status" value="1"/>
</dbReference>
<dbReference type="GO" id="GO:0005272">
    <property type="term" value="F:sodium channel activity"/>
    <property type="evidence" value="ECO:0007669"/>
    <property type="project" value="UniProtKB-KW"/>
</dbReference>
<evidence type="ECO:0000256" key="2">
    <source>
        <dbReference type="ARBA" id="ARBA00006305"/>
    </source>
</evidence>
<evidence type="ECO:0000256" key="18">
    <source>
        <dbReference type="ARBA" id="ARBA00023201"/>
    </source>
</evidence>
<dbReference type="Pfam" id="PF00520">
    <property type="entry name" value="Ion_trans"/>
    <property type="match status" value="1"/>
</dbReference>
<keyword evidence="7" id="KW-0116">cAMP-binding</keyword>
<dbReference type="PANTHER" id="PTHR45689">
    <property type="entry name" value="I[[H]] CHANNEL, ISOFORM E"/>
    <property type="match status" value="1"/>
</dbReference>
<feature type="domain" description="Cyclic nucleotide-binding" evidence="25">
    <location>
        <begin position="370"/>
        <end position="476"/>
    </location>
</feature>
<evidence type="ECO:0000256" key="23">
    <source>
        <dbReference type="SAM" id="MobiDB-lite"/>
    </source>
</evidence>
<keyword evidence="10" id="KW-0631">Potassium channel</keyword>
<dbReference type="AlphaFoldDB" id="A0A8C0G6C4"/>
<evidence type="ECO:0000256" key="20">
    <source>
        <dbReference type="ARBA" id="ARBA00023303"/>
    </source>
</evidence>
<keyword evidence="16 24" id="KW-0472">Membrane</keyword>
<keyword evidence="12" id="KW-0630">Potassium</keyword>
<feature type="region of interest" description="Disordered" evidence="23">
    <location>
        <begin position="621"/>
        <end position="672"/>
    </location>
</feature>
<feature type="transmembrane region" description="Helical" evidence="24">
    <location>
        <begin position="38"/>
        <end position="62"/>
    </location>
</feature>
<dbReference type="PROSITE" id="PS00888">
    <property type="entry name" value="CNMP_BINDING_1"/>
    <property type="match status" value="1"/>
</dbReference>
<organism evidence="26 27">
    <name type="scientific">Chelonoidis abingdonii</name>
    <name type="common">Abingdon island giant tortoise</name>
    <name type="synonym">Testudo abingdonii</name>
    <dbReference type="NCBI Taxonomy" id="106734"/>
    <lineage>
        <taxon>Eukaryota</taxon>
        <taxon>Metazoa</taxon>
        <taxon>Chordata</taxon>
        <taxon>Craniata</taxon>
        <taxon>Vertebrata</taxon>
        <taxon>Euteleostomi</taxon>
        <taxon>Archelosauria</taxon>
        <taxon>Testudinata</taxon>
        <taxon>Testudines</taxon>
        <taxon>Cryptodira</taxon>
        <taxon>Durocryptodira</taxon>
        <taxon>Testudinoidea</taxon>
        <taxon>Testudinidae</taxon>
        <taxon>Chelonoidis</taxon>
    </lineage>
</organism>
<dbReference type="Gene3D" id="2.60.120.10">
    <property type="entry name" value="Jelly Rolls"/>
    <property type="match status" value="1"/>
</dbReference>
<sequence>MELYFCRARELPSLGSSLHTGDAFSPGKAELPLLLPLFYWDFTMLLFMVGNLIIIPVGITFFKEETTAPWIVFNVVSDTFFLMDLVLNFRTGIIIEDNTDIILDPEKIKKKYLKTWFLVDFVSSIPVDYIFLIVEKGIDSEVYKTARALRIVRFTKILSLLRLLRLSRLIRYIHQWEEIFHMTYDLASAVMRIINLIGMMLLLCHWDGCLQFLVPMLQDFPSNCWVSINGMVNNSWSELYSFALFMSMSHMLCIGYGKQAPESMTDIWLTMLSMIVGATCYAMFIGHATALIQSLDSSRRQYQEKYKQVEQYMSFHKLPADFRQKIHDYYEHRYQGKMFDEDSILGELNEPLREEIVNFNCRKLVASMPLFANADPNFVTAMLTKLKFEVFQPGDYIIREGTIGKKMYFIQHGVVSVLTKGNKEMKLSDGSYFGEICLLTRGRRTASVRADTYCRLYSLSVDNFNEVLEEHPMMRRAFETVAIDRLDRIGTGGQGCCSDPRAGDTMGGHSQGPSPLTLARTGPARSLLDSGLPWKGHPPGGQPLACSASWHRPVPNAHPSPVPRALCLAERLCLQRPVRTGASSGCPILCPCWTSPWGWMLLPPPSCRPCSVPWLLSAPPSTSPRPHAPPASPQHLALSPHPPLLPPQRLASSPPSPLLPPSASSRPRTPCFPPARRLVSTPALCSPQRLASSPPSPLLPPSASPHLPAPFGIRGREEGISSPQGLVQSLTPLPAWVPPGSHQPPPQSLCLHLPHCVPRSGLQPLLPSLGRGGPRSHLARRVFSK</sequence>
<evidence type="ECO:0000313" key="27">
    <source>
        <dbReference type="Proteomes" id="UP000694404"/>
    </source>
</evidence>
<evidence type="ECO:0000256" key="14">
    <source>
        <dbReference type="ARBA" id="ARBA00023053"/>
    </source>
</evidence>
<dbReference type="GO" id="GO:0030425">
    <property type="term" value="C:dendrite"/>
    <property type="evidence" value="ECO:0007669"/>
    <property type="project" value="TreeGrafter"/>
</dbReference>
<evidence type="ECO:0000256" key="5">
    <source>
        <dbReference type="ARBA" id="ARBA00022475"/>
    </source>
</evidence>
<keyword evidence="13 24" id="KW-1133">Transmembrane helix</keyword>
<keyword evidence="19" id="KW-1071">Ligand-gated ion channel</keyword>
<comment type="similarity">
    <text evidence="2">Belongs to the potassium channel HCN family.</text>
</comment>
<evidence type="ECO:0000256" key="9">
    <source>
        <dbReference type="ARBA" id="ARBA00022741"/>
    </source>
</evidence>
<dbReference type="CDD" id="cd00038">
    <property type="entry name" value="CAP_ED"/>
    <property type="match status" value="1"/>
</dbReference>
<evidence type="ECO:0000256" key="16">
    <source>
        <dbReference type="ARBA" id="ARBA00023136"/>
    </source>
</evidence>
<evidence type="ECO:0000256" key="10">
    <source>
        <dbReference type="ARBA" id="ARBA00022826"/>
    </source>
</evidence>
<keyword evidence="4" id="KW-0894">Sodium channel</keyword>
<dbReference type="InterPro" id="IPR000595">
    <property type="entry name" value="cNMP-bd_dom"/>
</dbReference>
<dbReference type="GO" id="GO:0003254">
    <property type="term" value="P:regulation of membrane depolarization"/>
    <property type="evidence" value="ECO:0007669"/>
    <property type="project" value="TreeGrafter"/>
</dbReference>
<evidence type="ECO:0000256" key="11">
    <source>
        <dbReference type="ARBA" id="ARBA00022882"/>
    </source>
</evidence>
<evidence type="ECO:0000256" key="13">
    <source>
        <dbReference type="ARBA" id="ARBA00022989"/>
    </source>
</evidence>
<feature type="transmembrane region" description="Helical" evidence="24">
    <location>
        <begin position="269"/>
        <end position="292"/>
    </location>
</feature>
<keyword evidence="14" id="KW-0915">Sodium</keyword>
<proteinExistence type="inferred from homology"/>
<evidence type="ECO:0000256" key="21">
    <source>
        <dbReference type="ARBA" id="ARBA00034430"/>
    </source>
</evidence>
<feature type="compositionally biased region" description="Pro residues" evidence="23">
    <location>
        <begin position="621"/>
        <end position="632"/>
    </location>
</feature>
<name>A0A8C0G6C4_CHEAB</name>
<dbReference type="InterPro" id="IPR051413">
    <property type="entry name" value="K/Na_HCN_channel"/>
</dbReference>
<reference evidence="26" key="1">
    <citation type="submission" date="2025-08" db="UniProtKB">
        <authorList>
            <consortium name="Ensembl"/>
        </authorList>
    </citation>
    <scope>IDENTIFICATION</scope>
</reference>
<dbReference type="FunFam" id="1.10.287.630:FF:000002">
    <property type="entry name" value="Potassium/sodium hyperpolarization-activated cyclic nucleotide-gated channel 4"/>
    <property type="match status" value="1"/>
</dbReference>
<dbReference type="PROSITE" id="PS50042">
    <property type="entry name" value="CNMP_BINDING_3"/>
    <property type="match status" value="1"/>
</dbReference>
<dbReference type="Gene3D" id="1.10.287.70">
    <property type="match status" value="1"/>
</dbReference>
<dbReference type="InterPro" id="IPR018488">
    <property type="entry name" value="cNMP-bd_CS"/>
</dbReference>
<evidence type="ECO:0000256" key="17">
    <source>
        <dbReference type="ARBA" id="ARBA00023149"/>
    </source>
</evidence>
<evidence type="ECO:0000256" key="15">
    <source>
        <dbReference type="ARBA" id="ARBA00023065"/>
    </source>
</evidence>
<gene>
    <name evidence="26" type="primary">HCN2</name>
</gene>
<evidence type="ECO:0000313" key="26">
    <source>
        <dbReference type="Ensembl" id="ENSCABP00000004441.1"/>
    </source>
</evidence>
<evidence type="ECO:0000256" key="24">
    <source>
        <dbReference type="SAM" id="Phobius"/>
    </source>
</evidence>
<dbReference type="InterPro" id="IPR005821">
    <property type="entry name" value="Ion_trans_dom"/>
</dbReference>
<reference evidence="26" key="2">
    <citation type="submission" date="2025-09" db="UniProtKB">
        <authorList>
            <consortium name="Ensembl"/>
        </authorList>
    </citation>
    <scope>IDENTIFICATION</scope>
</reference>
<dbReference type="InterPro" id="IPR018490">
    <property type="entry name" value="cNMP-bd_dom_sf"/>
</dbReference>
<dbReference type="Pfam" id="PF00027">
    <property type="entry name" value="cNMP_binding"/>
    <property type="match status" value="1"/>
</dbReference>
<evidence type="ECO:0000256" key="8">
    <source>
        <dbReference type="ARBA" id="ARBA00022692"/>
    </source>
</evidence>
<evidence type="ECO:0000256" key="4">
    <source>
        <dbReference type="ARBA" id="ARBA00022461"/>
    </source>
</evidence>
<feature type="transmembrane region" description="Helical" evidence="24">
    <location>
        <begin position="239"/>
        <end position="257"/>
    </location>
</feature>
<keyword evidence="6" id="KW-0633">Potassium transport</keyword>
<evidence type="ECO:0000256" key="12">
    <source>
        <dbReference type="ARBA" id="ARBA00022958"/>
    </source>
</evidence>
<dbReference type="GO" id="GO:0098855">
    <property type="term" value="C:HCN channel complex"/>
    <property type="evidence" value="ECO:0007669"/>
    <property type="project" value="TreeGrafter"/>
</dbReference>
<dbReference type="FunFam" id="1.10.287.70:FF:000031">
    <property type="entry name" value="Potassium/sodium hyperpolarization-activated cyclic nucleotide-gated channel 1, putative"/>
    <property type="match status" value="1"/>
</dbReference>
<keyword evidence="15" id="KW-0406">Ion transport</keyword>
<evidence type="ECO:0000259" key="25">
    <source>
        <dbReference type="PROSITE" id="PS50042"/>
    </source>
</evidence>
<dbReference type="PANTHER" id="PTHR45689:SF11">
    <property type="entry name" value="POTASSIUM_SODIUM HYPERPOLARIZATION-ACTIVATED CYCLIC NUCLEOTIDE-GATED CHANNEL 2"/>
    <property type="match status" value="1"/>
</dbReference>
<keyword evidence="5" id="KW-1003">Cell membrane</keyword>
<comment type="catalytic activity">
    <reaction evidence="22">
        <text>Na(+)(in) = Na(+)(out)</text>
        <dbReference type="Rhea" id="RHEA:34963"/>
        <dbReference type="ChEBI" id="CHEBI:29101"/>
    </reaction>
</comment>
<keyword evidence="17" id="KW-0114">cAMP</keyword>
<evidence type="ECO:0000256" key="19">
    <source>
        <dbReference type="ARBA" id="ARBA00023286"/>
    </source>
</evidence>
<keyword evidence="18" id="KW-0739">Sodium transport</keyword>
<dbReference type="GO" id="GO:0030552">
    <property type="term" value="F:cAMP binding"/>
    <property type="evidence" value="ECO:0007669"/>
    <property type="project" value="UniProtKB-KW"/>
</dbReference>
<dbReference type="Gene3D" id="1.10.287.630">
    <property type="entry name" value="Helix hairpin bin"/>
    <property type="match status" value="1"/>
</dbReference>
<keyword evidence="27" id="KW-1185">Reference proteome</keyword>
<evidence type="ECO:0000256" key="7">
    <source>
        <dbReference type="ARBA" id="ARBA00022566"/>
    </source>
</evidence>
<dbReference type="GO" id="GO:0005249">
    <property type="term" value="F:voltage-gated potassium channel activity"/>
    <property type="evidence" value="ECO:0007669"/>
    <property type="project" value="InterPro"/>
</dbReference>